<protein>
    <recommendedName>
        <fullName evidence="4">Peptidase inhibitor</fullName>
    </recommendedName>
</protein>
<evidence type="ECO:0000313" key="3">
    <source>
        <dbReference type="Proteomes" id="UP000259636"/>
    </source>
</evidence>
<keyword evidence="1" id="KW-0732">Signal</keyword>
<evidence type="ECO:0008006" key="4">
    <source>
        <dbReference type="Google" id="ProtNLM"/>
    </source>
</evidence>
<dbReference type="KEGG" id="sky:D0C37_13315"/>
<evidence type="ECO:0000256" key="1">
    <source>
        <dbReference type="SAM" id="SignalP"/>
    </source>
</evidence>
<accession>A0A385DAM0</accession>
<dbReference type="AlphaFoldDB" id="A0A385DAM0"/>
<sequence length="130" mass="13571">MKGFDVRRARTLGAVAMTLAMAGGLSVAAQTAASASTSAPVRAADTCSYPYVCLFKNGTKIGQFQDVTSGFQNLPSRPSGPNLVVRNTRNDDVAYIRRANGITTCLPPKTGIGIVSGTLTGIRIDSRSTC</sequence>
<proteinExistence type="predicted"/>
<feature type="signal peptide" evidence="1">
    <location>
        <begin position="1"/>
        <end position="28"/>
    </location>
</feature>
<name>A0A385DAM0_9ACTN</name>
<organism evidence="2 3">
    <name type="scientific">Streptomyces koyangensis</name>
    <dbReference type="NCBI Taxonomy" id="188770"/>
    <lineage>
        <taxon>Bacteria</taxon>
        <taxon>Bacillati</taxon>
        <taxon>Actinomycetota</taxon>
        <taxon>Actinomycetes</taxon>
        <taxon>Kitasatosporales</taxon>
        <taxon>Streptomycetaceae</taxon>
        <taxon>Streptomyces</taxon>
        <taxon>Streptomyces aurantiacus group</taxon>
    </lineage>
</organism>
<gene>
    <name evidence="2" type="ORF">D0C37_13315</name>
</gene>
<evidence type="ECO:0000313" key="2">
    <source>
        <dbReference type="EMBL" id="AXQ55483.1"/>
    </source>
</evidence>
<reference evidence="2 3" key="1">
    <citation type="submission" date="2018-08" db="EMBL/GenBank/DDBJ databases">
        <authorList>
            <person name="Ferrada E.E."/>
            <person name="Latorre B.A."/>
        </authorList>
    </citation>
    <scope>NUCLEOTIDE SEQUENCE [LARGE SCALE GENOMIC DNA]</scope>
    <source>
        <strain evidence="2 3">VK-A60T</strain>
    </source>
</reference>
<dbReference type="EMBL" id="CP031742">
    <property type="protein sequence ID" value="AXQ55483.1"/>
    <property type="molecule type" value="Genomic_DNA"/>
</dbReference>
<dbReference type="Proteomes" id="UP000259636">
    <property type="component" value="Chromosome"/>
</dbReference>
<feature type="chain" id="PRO_5038839798" description="Peptidase inhibitor" evidence="1">
    <location>
        <begin position="29"/>
        <end position="130"/>
    </location>
</feature>